<accession>A0A4D9F0Z9</accession>
<feature type="region of interest" description="Disordered" evidence="1">
    <location>
        <begin position="140"/>
        <end position="164"/>
    </location>
</feature>
<gene>
    <name evidence="3" type="ORF">DR999_PMT01020</name>
</gene>
<dbReference type="GO" id="GO:0016757">
    <property type="term" value="F:glycosyltransferase activity"/>
    <property type="evidence" value="ECO:0007669"/>
    <property type="project" value="UniProtKB-KW"/>
</dbReference>
<evidence type="ECO:0000313" key="3">
    <source>
        <dbReference type="EMBL" id="TFK15265.1"/>
    </source>
</evidence>
<reference evidence="3 4" key="2">
    <citation type="submission" date="2019-04" db="EMBL/GenBank/DDBJ databases">
        <title>The genome sequence of big-headed turtle.</title>
        <authorList>
            <person name="Gong S."/>
        </authorList>
    </citation>
    <scope>NUCLEOTIDE SEQUENCE [LARGE SCALE GENOMIC DNA]</scope>
    <source>
        <strain evidence="3">DO16091913</strain>
        <tissue evidence="3">Muscle</tissue>
    </source>
</reference>
<dbReference type="OrthoDB" id="8954273at2759"/>
<name>A0A4D9F0Z9_9SAUR</name>
<feature type="signal peptide" evidence="2">
    <location>
        <begin position="1"/>
        <end position="33"/>
    </location>
</feature>
<keyword evidence="2" id="KW-0732">Signal</keyword>
<evidence type="ECO:0000313" key="4">
    <source>
        <dbReference type="Proteomes" id="UP000297703"/>
    </source>
</evidence>
<dbReference type="Proteomes" id="UP000297703">
    <property type="component" value="Unassembled WGS sequence"/>
</dbReference>
<keyword evidence="3" id="KW-0328">Glycosyltransferase</keyword>
<evidence type="ECO:0000256" key="2">
    <source>
        <dbReference type="SAM" id="SignalP"/>
    </source>
</evidence>
<proteinExistence type="predicted"/>
<sequence length="164" mass="18309">MNIFDGRFMLHQGFLLGPPSLLSLLLLLRHAHQMQDVAQVDEAGGGDEDDLQHPEADVGDGEGFVITDVLAAWLLGVTGEARLFVPPDFLGSCPQDKDTENEQDSEPDLPHHRGVLLSTLQKPPQQVPVTHECKYRLLLKERNTPRRRHPRDSGTLHCSRPVRS</sequence>
<reference evidence="3 4" key="1">
    <citation type="submission" date="2019-04" db="EMBL/GenBank/DDBJ databases">
        <title>Draft genome of the big-headed turtle Platysternon megacephalum.</title>
        <authorList>
            <person name="Gong S."/>
        </authorList>
    </citation>
    <scope>NUCLEOTIDE SEQUENCE [LARGE SCALE GENOMIC DNA]</scope>
    <source>
        <strain evidence="3">DO16091913</strain>
        <tissue evidence="3">Muscle</tissue>
    </source>
</reference>
<comment type="caution">
    <text evidence="3">The sequence shown here is derived from an EMBL/GenBank/DDBJ whole genome shotgun (WGS) entry which is preliminary data.</text>
</comment>
<dbReference type="EMBL" id="QXTE01000005">
    <property type="protein sequence ID" value="TFK15265.1"/>
    <property type="molecule type" value="Genomic_DNA"/>
</dbReference>
<dbReference type="AlphaFoldDB" id="A0A4D9F0Z9"/>
<protein>
    <submittedName>
        <fullName evidence="3">Uracil phosphoribosyltransferase-like protein</fullName>
    </submittedName>
</protein>
<organism evidence="3 4">
    <name type="scientific">Platysternon megacephalum</name>
    <name type="common">big-headed turtle</name>
    <dbReference type="NCBI Taxonomy" id="55544"/>
    <lineage>
        <taxon>Eukaryota</taxon>
        <taxon>Metazoa</taxon>
        <taxon>Chordata</taxon>
        <taxon>Craniata</taxon>
        <taxon>Vertebrata</taxon>
        <taxon>Euteleostomi</taxon>
        <taxon>Archelosauria</taxon>
        <taxon>Testudinata</taxon>
        <taxon>Testudines</taxon>
        <taxon>Cryptodira</taxon>
        <taxon>Durocryptodira</taxon>
        <taxon>Testudinoidea</taxon>
        <taxon>Platysternidae</taxon>
        <taxon>Platysternon</taxon>
    </lineage>
</organism>
<feature type="chain" id="PRO_5020034906" evidence="2">
    <location>
        <begin position="34"/>
        <end position="164"/>
    </location>
</feature>
<keyword evidence="4" id="KW-1185">Reference proteome</keyword>
<keyword evidence="3" id="KW-0808">Transferase</keyword>
<evidence type="ECO:0000256" key="1">
    <source>
        <dbReference type="SAM" id="MobiDB-lite"/>
    </source>
</evidence>